<evidence type="ECO:0000313" key="1">
    <source>
        <dbReference type="EMBL" id="KKN24529.1"/>
    </source>
</evidence>
<dbReference type="AlphaFoldDB" id="A0A0F9P370"/>
<accession>A0A0F9P370</accession>
<gene>
    <name evidence="1" type="ORF">LCGC14_0893910</name>
</gene>
<name>A0A0F9P370_9ZZZZ</name>
<protein>
    <recommendedName>
        <fullName evidence="2">LamG-like jellyroll fold domain-containing protein</fullName>
    </recommendedName>
</protein>
<evidence type="ECO:0008006" key="2">
    <source>
        <dbReference type="Google" id="ProtNLM"/>
    </source>
</evidence>
<dbReference type="EMBL" id="LAZR01002876">
    <property type="protein sequence ID" value="KKN24529.1"/>
    <property type="molecule type" value="Genomic_DNA"/>
</dbReference>
<sequence>MTTSVDFIGENLVWTNGAEAVLPAAPCVFVDDFLGRTLDLTVWQVLTISTNLTPAFVADQPGGVVQATLDSDNNAQDAGLYWLNQRAIDLKAGAVFDARVKIKVLPTGTATAVWGVAGNHNADKDTIAQSAWFRLDGSGTLKIETDDATNNNDDKATGDTLVADTWYQFRIDFTDISDVKFYLDGIQVGTGTTFDMSDLTDAGSIVQPYFMLDKGAETSVGTMYIDVVRLWCNRS</sequence>
<organism evidence="1">
    <name type="scientific">marine sediment metagenome</name>
    <dbReference type="NCBI Taxonomy" id="412755"/>
    <lineage>
        <taxon>unclassified sequences</taxon>
        <taxon>metagenomes</taxon>
        <taxon>ecological metagenomes</taxon>
    </lineage>
</organism>
<proteinExistence type="predicted"/>
<reference evidence="1" key="1">
    <citation type="journal article" date="2015" name="Nature">
        <title>Complex archaea that bridge the gap between prokaryotes and eukaryotes.</title>
        <authorList>
            <person name="Spang A."/>
            <person name="Saw J.H."/>
            <person name="Jorgensen S.L."/>
            <person name="Zaremba-Niedzwiedzka K."/>
            <person name="Martijn J."/>
            <person name="Lind A.E."/>
            <person name="van Eijk R."/>
            <person name="Schleper C."/>
            <person name="Guy L."/>
            <person name="Ettema T.J."/>
        </authorList>
    </citation>
    <scope>NUCLEOTIDE SEQUENCE</scope>
</reference>
<dbReference type="SUPFAM" id="SSF49899">
    <property type="entry name" value="Concanavalin A-like lectins/glucanases"/>
    <property type="match status" value="1"/>
</dbReference>
<dbReference type="InterPro" id="IPR013320">
    <property type="entry name" value="ConA-like_dom_sf"/>
</dbReference>
<comment type="caution">
    <text evidence="1">The sequence shown here is derived from an EMBL/GenBank/DDBJ whole genome shotgun (WGS) entry which is preliminary data.</text>
</comment>
<dbReference type="Gene3D" id="2.60.120.200">
    <property type="match status" value="1"/>
</dbReference>